<evidence type="ECO:0000256" key="1">
    <source>
        <dbReference type="SAM" id="MobiDB-lite"/>
    </source>
</evidence>
<dbReference type="EMBL" id="MU005615">
    <property type="protein sequence ID" value="KAF2678045.1"/>
    <property type="molecule type" value="Genomic_DNA"/>
</dbReference>
<name>A0A6G1IIT3_9PLEO</name>
<sequence>MFTKLKRRCQAAKVAKATKILEEYAPLILSHSPTPTPSSPLTTLQSQAHQMNTSTQSLTPNPDSEANPNPHQSDTLYFPDTLPPNHFSSQNPSQYLQSDTLVFTGLARPLSESHLSWPTIELPQYRGPYYNPQPAVAAPISQASTPKLVHTPRSTPPPSYRTRSSTPECAYEEREIVVPGSWPGDEEDIVSGWEERGEVVVPGAWPEDEEGNSAEKPRFLEIWRRFRTVRICRYF</sequence>
<keyword evidence="3" id="KW-1185">Reference proteome</keyword>
<feature type="region of interest" description="Disordered" evidence="1">
    <location>
        <begin position="147"/>
        <end position="168"/>
    </location>
</feature>
<protein>
    <submittedName>
        <fullName evidence="2">Uncharacterized protein</fullName>
    </submittedName>
</protein>
<feature type="compositionally biased region" description="Polar residues" evidence="1">
    <location>
        <begin position="45"/>
        <end position="75"/>
    </location>
</feature>
<accession>A0A6G1IIT3</accession>
<evidence type="ECO:0000313" key="2">
    <source>
        <dbReference type="EMBL" id="KAF2678045.1"/>
    </source>
</evidence>
<proteinExistence type="predicted"/>
<evidence type="ECO:0000313" key="3">
    <source>
        <dbReference type="Proteomes" id="UP000799291"/>
    </source>
</evidence>
<gene>
    <name evidence="2" type="ORF">K458DRAFT_436157</name>
</gene>
<feature type="compositionally biased region" description="Low complexity" evidence="1">
    <location>
        <begin position="31"/>
        <end position="44"/>
    </location>
</feature>
<dbReference type="Proteomes" id="UP000799291">
    <property type="component" value="Unassembled WGS sequence"/>
</dbReference>
<feature type="region of interest" description="Disordered" evidence="1">
    <location>
        <begin position="31"/>
        <end position="93"/>
    </location>
</feature>
<reference evidence="2" key="1">
    <citation type="journal article" date="2020" name="Stud. Mycol.">
        <title>101 Dothideomycetes genomes: a test case for predicting lifestyles and emergence of pathogens.</title>
        <authorList>
            <person name="Haridas S."/>
            <person name="Albert R."/>
            <person name="Binder M."/>
            <person name="Bloem J."/>
            <person name="Labutti K."/>
            <person name="Salamov A."/>
            <person name="Andreopoulos B."/>
            <person name="Baker S."/>
            <person name="Barry K."/>
            <person name="Bills G."/>
            <person name="Bluhm B."/>
            <person name="Cannon C."/>
            <person name="Castanera R."/>
            <person name="Culley D."/>
            <person name="Daum C."/>
            <person name="Ezra D."/>
            <person name="Gonzalez J."/>
            <person name="Henrissat B."/>
            <person name="Kuo A."/>
            <person name="Liang C."/>
            <person name="Lipzen A."/>
            <person name="Lutzoni F."/>
            <person name="Magnuson J."/>
            <person name="Mondo S."/>
            <person name="Nolan M."/>
            <person name="Ohm R."/>
            <person name="Pangilinan J."/>
            <person name="Park H.-J."/>
            <person name="Ramirez L."/>
            <person name="Alfaro M."/>
            <person name="Sun H."/>
            <person name="Tritt A."/>
            <person name="Yoshinaga Y."/>
            <person name="Zwiers L.-H."/>
            <person name="Turgeon B."/>
            <person name="Goodwin S."/>
            <person name="Spatafora J."/>
            <person name="Crous P."/>
            <person name="Grigoriev I."/>
        </authorList>
    </citation>
    <scope>NUCLEOTIDE SEQUENCE</scope>
    <source>
        <strain evidence="2">CBS 122367</strain>
    </source>
</reference>
<dbReference type="AlphaFoldDB" id="A0A6G1IIT3"/>
<organism evidence="2 3">
    <name type="scientific">Lentithecium fluviatile CBS 122367</name>
    <dbReference type="NCBI Taxonomy" id="1168545"/>
    <lineage>
        <taxon>Eukaryota</taxon>
        <taxon>Fungi</taxon>
        <taxon>Dikarya</taxon>
        <taxon>Ascomycota</taxon>
        <taxon>Pezizomycotina</taxon>
        <taxon>Dothideomycetes</taxon>
        <taxon>Pleosporomycetidae</taxon>
        <taxon>Pleosporales</taxon>
        <taxon>Massarineae</taxon>
        <taxon>Lentitheciaceae</taxon>
        <taxon>Lentithecium</taxon>
    </lineage>
</organism>